<dbReference type="GO" id="GO:0003677">
    <property type="term" value="F:DNA binding"/>
    <property type="evidence" value="ECO:0007669"/>
    <property type="project" value="UniProtKB-KW"/>
</dbReference>
<dbReference type="Pfam" id="PF01638">
    <property type="entry name" value="HxlR"/>
    <property type="match status" value="1"/>
</dbReference>
<dbReference type="SUPFAM" id="SSF46785">
    <property type="entry name" value="Winged helix' DNA-binding domain"/>
    <property type="match status" value="1"/>
</dbReference>
<dbReference type="PANTHER" id="PTHR33204:SF29">
    <property type="entry name" value="TRANSCRIPTIONAL REGULATOR"/>
    <property type="match status" value="1"/>
</dbReference>
<keyword evidence="2" id="KW-0238">DNA-binding</keyword>
<evidence type="ECO:0000259" key="4">
    <source>
        <dbReference type="PROSITE" id="PS51118"/>
    </source>
</evidence>
<evidence type="ECO:0000313" key="5">
    <source>
        <dbReference type="EMBL" id="HIS32486.1"/>
    </source>
</evidence>
<name>A0A9D1EVF7_9FIRM</name>
<sequence length="107" mass="12573">MWKEKLIMNCPIYKTMEIFQGKWNAWVLFELGRNERMRFGQLKKAIPGISNTVLTTTLRDLEERGLVSRIQYNEIPPHVEYTATESAKDLKDIFAAMWTWGEKYAKG</sequence>
<protein>
    <submittedName>
        <fullName evidence="5">Helix-turn-helix transcriptional regulator</fullName>
    </submittedName>
</protein>
<dbReference type="Proteomes" id="UP000823935">
    <property type="component" value="Unassembled WGS sequence"/>
</dbReference>
<evidence type="ECO:0000256" key="3">
    <source>
        <dbReference type="ARBA" id="ARBA00023163"/>
    </source>
</evidence>
<dbReference type="InterPro" id="IPR036390">
    <property type="entry name" value="WH_DNA-bd_sf"/>
</dbReference>
<keyword evidence="1" id="KW-0805">Transcription regulation</keyword>
<reference evidence="5" key="2">
    <citation type="journal article" date="2021" name="PeerJ">
        <title>Extensive microbial diversity within the chicken gut microbiome revealed by metagenomics and culture.</title>
        <authorList>
            <person name="Gilroy R."/>
            <person name="Ravi A."/>
            <person name="Getino M."/>
            <person name="Pursley I."/>
            <person name="Horton D.L."/>
            <person name="Alikhan N.F."/>
            <person name="Baker D."/>
            <person name="Gharbi K."/>
            <person name="Hall N."/>
            <person name="Watson M."/>
            <person name="Adriaenssens E.M."/>
            <person name="Foster-Nyarko E."/>
            <person name="Jarju S."/>
            <person name="Secka A."/>
            <person name="Antonio M."/>
            <person name="Oren A."/>
            <person name="Chaudhuri R.R."/>
            <person name="La Ragione R."/>
            <person name="Hildebrand F."/>
            <person name="Pallen M.J."/>
        </authorList>
    </citation>
    <scope>NUCLEOTIDE SEQUENCE</scope>
    <source>
        <strain evidence="5">CHK190-19873</strain>
    </source>
</reference>
<evidence type="ECO:0000256" key="1">
    <source>
        <dbReference type="ARBA" id="ARBA00023015"/>
    </source>
</evidence>
<dbReference type="InterPro" id="IPR002577">
    <property type="entry name" value="HTH_HxlR"/>
</dbReference>
<organism evidence="5 6">
    <name type="scientific">Candidatus Limivivens intestinipullorum</name>
    <dbReference type="NCBI Taxonomy" id="2840858"/>
    <lineage>
        <taxon>Bacteria</taxon>
        <taxon>Bacillati</taxon>
        <taxon>Bacillota</taxon>
        <taxon>Clostridia</taxon>
        <taxon>Lachnospirales</taxon>
        <taxon>Lachnospiraceae</taxon>
        <taxon>Lachnospiraceae incertae sedis</taxon>
        <taxon>Candidatus Limivivens</taxon>
    </lineage>
</organism>
<dbReference type="InterPro" id="IPR036388">
    <property type="entry name" value="WH-like_DNA-bd_sf"/>
</dbReference>
<reference evidence="5" key="1">
    <citation type="submission" date="2020-10" db="EMBL/GenBank/DDBJ databases">
        <authorList>
            <person name="Gilroy R."/>
        </authorList>
    </citation>
    <scope>NUCLEOTIDE SEQUENCE</scope>
    <source>
        <strain evidence="5">CHK190-19873</strain>
    </source>
</reference>
<dbReference type="PROSITE" id="PS51118">
    <property type="entry name" value="HTH_HXLR"/>
    <property type="match status" value="1"/>
</dbReference>
<evidence type="ECO:0000256" key="2">
    <source>
        <dbReference type="ARBA" id="ARBA00023125"/>
    </source>
</evidence>
<feature type="domain" description="HTH hxlR-type" evidence="4">
    <location>
        <begin position="10"/>
        <end position="107"/>
    </location>
</feature>
<keyword evidence="3" id="KW-0804">Transcription</keyword>
<comment type="caution">
    <text evidence="5">The sequence shown here is derived from an EMBL/GenBank/DDBJ whole genome shotgun (WGS) entry which is preliminary data.</text>
</comment>
<dbReference type="Gene3D" id="1.10.10.10">
    <property type="entry name" value="Winged helix-like DNA-binding domain superfamily/Winged helix DNA-binding domain"/>
    <property type="match status" value="1"/>
</dbReference>
<dbReference type="PANTHER" id="PTHR33204">
    <property type="entry name" value="TRANSCRIPTIONAL REGULATOR, MARR FAMILY"/>
    <property type="match status" value="1"/>
</dbReference>
<accession>A0A9D1EVF7</accession>
<evidence type="ECO:0000313" key="6">
    <source>
        <dbReference type="Proteomes" id="UP000823935"/>
    </source>
</evidence>
<dbReference type="AlphaFoldDB" id="A0A9D1EVF7"/>
<gene>
    <name evidence="5" type="ORF">IAB44_13230</name>
</gene>
<dbReference type="EMBL" id="DVIQ01000083">
    <property type="protein sequence ID" value="HIS32486.1"/>
    <property type="molecule type" value="Genomic_DNA"/>
</dbReference>
<proteinExistence type="predicted"/>